<dbReference type="Gene3D" id="3.30.565.60">
    <property type="match status" value="1"/>
</dbReference>
<dbReference type="InterPro" id="IPR038461">
    <property type="entry name" value="Schlafen_AlbA_2_dom_sf"/>
</dbReference>
<dbReference type="Pfam" id="PF04326">
    <property type="entry name" value="SLFN_AlbA_2"/>
    <property type="match status" value="1"/>
</dbReference>
<dbReference type="Pfam" id="PF13749">
    <property type="entry name" value="HATPase_c_4"/>
    <property type="match status" value="1"/>
</dbReference>
<comment type="caution">
    <text evidence="2">The sequence shown here is derived from an EMBL/GenBank/DDBJ whole genome shotgun (WGS) entry which is preliminary data.</text>
</comment>
<proteinExistence type="predicted"/>
<reference evidence="2" key="1">
    <citation type="submission" date="2019-09" db="EMBL/GenBank/DDBJ databases">
        <title>Characterisation of the sponge microbiome using genome-centric metagenomics.</title>
        <authorList>
            <person name="Engelberts J.P."/>
            <person name="Robbins S.J."/>
            <person name="De Goeij J.M."/>
            <person name="Aranda M."/>
            <person name="Bell S.C."/>
            <person name="Webster N.S."/>
        </authorList>
    </citation>
    <scope>NUCLEOTIDE SEQUENCE</scope>
    <source>
        <strain evidence="2">SB0661_bin_32</strain>
    </source>
</reference>
<dbReference type="InterPro" id="IPR038475">
    <property type="entry name" value="RecG_C_sf"/>
</dbReference>
<evidence type="ECO:0000259" key="1">
    <source>
        <dbReference type="Pfam" id="PF04326"/>
    </source>
</evidence>
<dbReference type="AlphaFoldDB" id="A0A6B1D301"/>
<dbReference type="PANTHER" id="PTHR30595">
    <property type="entry name" value="GLPR-RELATED TRANSCRIPTIONAL REPRESSOR"/>
    <property type="match status" value="1"/>
</dbReference>
<evidence type="ECO:0000313" key="2">
    <source>
        <dbReference type="EMBL" id="MYC93934.1"/>
    </source>
</evidence>
<dbReference type="EMBL" id="VXMH01000016">
    <property type="protein sequence ID" value="MYC93934.1"/>
    <property type="molecule type" value="Genomic_DNA"/>
</dbReference>
<name>A0A6B1D301_9CHLR</name>
<dbReference type="InterPro" id="IPR007421">
    <property type="entry name" value="Schlafen_AlbA_2_dom"/>
</dbReference>
<sequence length="552" mass="62949">MIVVSFVLWLNYASCLESEFKRNFHSDQRIGEYISALANAACLKYKPKAYLLYGIEDETHEIVGTSFDPYTKKAQGNQDLLPWVMSQLSPNPNFEVHIVEHANGRVVVFEITPARDRPVSFRGESYIRIGASKTNLKSHPEKARAIWTRGNDWSAEICEDATVNDLDPEAITKAREQFTVTHLSQADEIAEWNDITFLNKARVLRQGKVTHTALLLLGRAESATLLSPAVAKISWILKDADNRELDYEHFGPPFLLAGDRLQNRIRNLNVRAMPIGTLFPVEFTQYDFWVIREALHNCIAHQDYQLRGRVIVVEFPDHVILTNVGDFLPGDIETVIRQDAPQSIYRNTFLADAMVELNLIDTQGGGIKRMFETQRKRSFPLPDYDLVTPGFVTVSLNGRILDERYTRLLLERTDLDLEQVILLDRVQKKLPIEKSEHSKLKNAGLVEGRYPNLIVADVVAKATGKIGEHILERGFDNRYYKDLILEVVNEHGTVSRKDIDNVLLEKLPDRLNLQQKRNKVHNLLQDLRLSGKIINRGTRARPAWISLKALAD</sequence>
<protein>
    <submittedName>
        <fullName evidence="2">Transcriptional regulator</fullName>
    </submittedName>
</protein>
<dbReference type="Gene3D" id="3.30.950.30">
    <property type="entry name" value="Schlafen, AAA domain"/>
    <property type="match status" value="1"/>
</dbReference>
<organism evidence="2">
    <name type="scientific">Caldilineaceae bacterium SB0661_bin_32</name>
    <dbReference type="NCBI Taxonomy" id="2605255"/>
    <lineage>
        <taxon>Bacteria</taxon>
        <taxon>Bacillati</taxon>
        <taxon>Chloroflexota</taxon>
        <taxon>Caldilineae</taxon>
        <taxon>Caldilineales</taxon>
        <taxon>Caldilineaceae</taxon>
    </lineage>
</organism>
<gene>
    <name evidence="2" type="ORF">F4X14_03100</name>
</gene>
<dbReference type="PANTHER" id="PTHR30595:SF6">
    <property type="entry name" value="SCHLAFEN ALBA-2 DOMAIN-CONTAINING PROTEIN"/>
    <property type="match status" value="1"/>
</dbReference>
<feature type="domain" description="Schlafen AlbA-2" evidence="1">
    <location>
        <begin position="18"/>
        <end position="136"/>
    </location>
</feature>
<accession>A0A6B1D301</accession>